<dbReference type="RefSeq" id="WP_386807414.1">
    <property type="nucleotide sequence ID" value="NZ_JBHTMV010000002.1"/>
</dbReference>
<dbReference type="InterPro" id="IPR044068">
    <property type="entry name" value="CB"/>
</dbReference>
<keyword evidence="2 4" id="KW-0238">DNA-binding</keyword>
<dbReference type="SUPFAM" id="SSF56349">
    <property type="entry name" value="DNA breaking-rejoining enzymes"/>
    <property type="match status" value="1"/>
</dbReference>
<evidence type="ECO:0000259" key="5">
    <source>
        <dbReference type="PROSITE" id="PS51900"/>
    </source>
</evidence>
<name>A0ABW3WLW6_9FLAO</name>
<proteinExistence type="predicted"/>
<dbReference type="InterPro" id="IPR025269">
    <property type="entry name" value="SAM-like_dom"/>
</dbReference>
<evidence type="ECO:0000256" key="2">
    <source>
        <dbReference type="ARBA" id="ARBA00023125"/>
    </source>
</evidence>
<keyword evidence="1" id="KW-0229">DNA integration</keyword>
<reference evidence="7" key="1">
    <citation type="journal article" date="2019" name="Int. J. Syst. Evol. Microbiol.">
        <title>The Global Catalogue of Microorganisms (GCM) 10K type strain sequencing project: providing services to taxonomists for standard genome sequencing and annotation.</title>
        <authorList>
            <consortium name="The Broad Institute Genomics Platform"/>
            <consortium name="The Broad Institute Genome Sequencing Center for Infectious Disease"/>
            <person name="Wu L."/>
            <person name="Ma J."/>
        </authorList>
    </citation>
    <scope>NUCLEOTIDE SEQUENCE [LARGE SCALE GENOMIC DNA]</scope>
    <source>
        <strain evidence="7">CCUG 62221</strain>
    </source>
</reference>
<accession>A0ABW3WLW6</accession>
<evidence type="ECO:0000313" key="7">
    <source>
        <dbReference type="Proteomes" id="UP001597241"/>
    </source>
</evidence>
<dbReference type="InterPro" id="IPR010998">
    <property type="entry name" value="Integrase_recombinase_N"/>
</dbReference>
<organism evidence="6 7">
    <name type="scientific">Lutibacter holmesii</name>
    <dbReference type="NCBI Taxonomy" id="1137985"/>
    <lineage>
        <taxon>Bacteria</taxon>
        <taxon>Pseudomonadati</taxon>
        <taxon>Bacteroidota</taxon>
        <taxon>Flavobacteriia</taxon>
        <taxon>Flavobacteriales</taxon>
        <taxon>Flavobacteriaceae</taxon>
        <taxon>Lutibacter</taxon>
    </lineage>
</organism>
<evidence type="ECO:0000256" key="4">
    <source>
        <dbReference type="PROSITE-ProRule" id="PRU01248"/>
    </source>
</evidence>
<protein>
    <submittedName>
        <fullName evidence="6">Phage integrase SAM-like domain-containing protein</fullName>
    </submittedName>
</protein>
<dbReference type="InterPro" id="IPR011010">
    <property type="entry name" value="DNA_brk_join_enz"/>
</dbReference>
<evidence type="ECO:0000256" key="1">
    <source>
        <dbReference type="ARBA" id="ARBA00022908"/>
    </source>
</evidence>
<keyword evidence="7" id="KW-1185">Reference proteome</keyword>
<dbReference type="Proteomes" id="UP001597241">
    <property type="component" value="Unassembled WGS sequence"/>
</dbReference>
<feature type="domain" description="Core-binding (CB)" evidence="5">
    <location>
        <begin position="97"/>
        <end position="178"/>
    </location>
</feature>
<dbReference type="PROSITE" id="PS51900">
    <property type="entry name" value="CB"/>
    <property type="match status" value="1"/>
</dbReference>
<keyword evidence="3" id="KW-0233">DNA recombination</keyword>
<gene>
    <name evidence="6" type="ORF">ACFQ5N_02385</name>
</gene>
<dbReference type="Gene3D" id="1.10.443.10">
    <property type="entry name" value="Intergrase catalytic core"/>
    <property type="match status" value="1"/>
</dbReference>
<dbReference type="EMBL" id="JBHTMV010000002">
    <property type="protein sequence ID" value="MFD1292673.1"/>
    <property type="molecule type" value="Genomic_DNA"/>
</dbReference>
<comment type="caution">
    <text evidence="6">The sequence shown here is derived from an EMBL/GenBank/DDBJ whole genome shotgun (WGS) entry which is preliminary data.</text>
</comment>
<evidence type="ECO:0000313" key="6">
    <source>
        <dbReference type="EMBL" id="MFD1292673.1"/>
    </source>
</evidence>
<dbReference type="InterPro" id="IPR013762">
    <property type="entry name" value="Integrase-like_cat_sf"/>
</dbReference>
<dbReference type="Pfam" id="PF13102">
    <property type="entry name" value="Phage_int_SAM_5"/>
    <property type="match status" value="1"/>
</dbReference>
<dbReference type="Gene3D" id="1.10.150.130">
    <property type="match status" value="1"/>
</dbReference>
<evidence type="ECO:0000256" key="3">
    <source>
        <dbReference type="ARBA" id="ARBA00023172"/>
    </source>
</evidence>
<sequence>MKAEIKLYCNKETKRGYPVILYVRNEKIRKRVNIGWFFKKQDWNFETETPIPSAENFDLVYPLLLNYRKQLSMLQFHQETNFQKYVEVVKGKKVETADFYTFAEGLIADLKLRGKFSNAQIYGWVLDQLKIIKPELPFSQFNYTLLRDFKNHKQQEGVKNSTIHNYLRTLRAIYNEAVLMNATEDLQPFKMIFKDLTVRKNRTKKKYLSIKGIKKLEKLENLPPGQQFTLQLFLLQFYFGGQDLIDVYYLRTNQIKNNRVYFERKKIGERGYEFDLLIIKKAQKILNNYVPEGEYVFPGRKDFKGYQSFRRRYQTNLHILQKKAALNVKPKGENLGIKVARYTFANRAKKLHIIEDVIRELMGHERNDIDTIYKDKYPQKTRDKALLKITSTKNK</sequence>